<evidence type="ECO:0000313" key="4">
    <source>
        <dbReference type="Proteomes" id="UP001596074"/>
    </source>
</evidence>
<evidence type="ECO:0000259" key="2">
    <source>
        <dbReference type="Pfam" id="PF14028"/>
    </source>
</evidence>
<comment type="caution">
    <text evidence="3">The sequence shown here is derived from an EMBL/GenBank/DDBJ whole genome shotgun (WGS) entry which is preliminary data.</text>
</comment>
<keyword evidence="4" id="KW-1185">Reference proteome</keyword>
<organism evidence="3 4">
    <name type="scientific">Actinomadura rugatobispora</name>
    <dbReference type="NCBI Taxonomy" id="1994"/>
    <lineage>
        <taxon>Bacteria</taxon>
        <taxon>Bacillati</taxon>
        <taxon>Actinomycetota</taxon>
        <taxon>Actinomycetes</taxon>
        <taxon>Streptosporangiales</taxon>
        <taxon>Thermomonosporaceae</taxon>
        <taxon>Actinomadura</taxon>
    </lineage>
</organism>
<proteinExistence type="predicted"/>
<dbReference type="InterPro" id="IPR006827">
    <property type="entry name" value="Lant_deHydtase_N"/>
</dbReference>
<dbReference type="InterPro" id="IPR023809">
    <property type="entry name" value="Thiopep_bacteriocin_synth_dom"/>
</dbReference>
<feature type="domain" description="Lantibiotic dehydratase N-terminal" evidence="1">
    <location>
        <begin position="79"/>
        <end position="729"/>
    </location>
</feature>
<gene>
    <name evidence="3" type="ORF">ACFPZN_03855</name>
</gene>
<reference evidence="4" key="1">
    <citation type="journal article" date="2019" name="Int. J. Syst. Evol. Microbiol.">
        <title>The Global Catalogue of Microorganisms (GCM) 10K type strain sequencing project: providing services to taxonomists for standard genome sequencing and annotation.</title>
        <authorList>
            <consortium name="The Broad Institute Genomics Platform"/>
            <consortium name="The Broad Institute Genome Sequencing Center for Infectious Disease"/>
            <person name="Wu L."/>
            <person name="Ma J."/>
        </authorList>
    </citation>
    <scope>NUCLEOTIDE SEQUENCE [LARGE SCALE GENOMIC DNA]</scope>
    <source>
        <strain evidence="4">KCTC 42087</strain>
    </source>
</reference>
<dbReference type="Pfam" id="PF14028">
    <property type="entry name" value="Lant_dehydr_C"/>
    <property type="match status" value="1"/>
</dbReference>
<evidence type="ECO:0000313" key="3">
    <source>
        <dbReference type="EMBL" id="MFC5744745.1"/>
    </source>
</evidence>
<dbReference type="Proteomes" id="UP001596074">
    <property type="component" value="Unassembled WGS sequence"/>
</dbReference>
<name>A0ABW0ZN91_9ACTN</name>
<dbReference type="NCBIfam" id="TIGR03891">
    <property type="entry name" value="thiopep_ocin"/>
    <property type="match status" value="1"/>
</dbReference>
<evidence type="ECO:0000259" key="1">
    <source>
        <dbReference type="Pfam" id="PF04738"/>
    </source>
</evidence>
<dbReference type="RefSeq" id="WP_378280181.1">
    <property type="nucleotide sequence ID" value="NZ_JBHSON010000004.1"/>
</dbReference>
<protein>
    <submittedName>
        <fullName evidence="3">Lantibiotic dehydratase</fullName>
    </submittedName>
</protein>
<dbReference type="EMBL" id="JBHSON010000004">
    <property type="protein sequence ID" value="MFC5744745.1"/>
    <property type="molecule type" value="Genomic_DNA"/>
</dbReference>
<dbReference type="Pfam" id="PF04738">
    <property type="entry name" value="Lant_dehydr_N"/>
    <property type="match status" value="1"/>
</dbReference>
<accession>A0ABW0ZN91</accession>
<feature type="domain" description="Thiopeptide-type bacteriocin biosynthesis" evidence="2">
    <location>
        <begin position="805"/>
        <end position="1064"/>
    </location>
</feature>
<sequence length="1086" mass="121257">MVRTADGRHARGDHGGKSLYVSSGFFMLRAPVLHAHTLENLGAPAADEAEAPCTESSDGSLGERRAEGRRALLALAGQARVRQALHVASPALGRAVEQTREGEGAGRRKADRTYSALLRYLTRMSTRPTPYGLFAGVSAGAFTERTSVLLDDDPVLLTRTRADGAWLHTVMKEVEDDEKVRDRLPVRVNDLAYRAGGVLVLFRHDTRSGRAGDRVEIRLNRPVEAALDLAHAGPAFGELVAGLADLFPTVSQEKIRVLLNRLWELRILQSGLRPSLTEPVPEQYLMERLTRLDISPDVVLGLRETRRLTDEVDRRGGRATTGALEALSAHQRDLTPGFTGATYRQDTALAATAELSGDIASAAADAAETLMRLGCVRPRPRHIAEYHHRFLEHYGTDSELPLLDALRPETGLGPPNGYHAPPRQLPLPSGAAEPTAARDRALIELASHASRHGLREVELHDDWFRRLAAWSPDDPVCRPRTSLDLYFQLAAEGPRAMEEGDWRLVVGAFGYTGGMQGFGRFGHLLGEGLVSGLREHSRAEEELRPDIAFAELNYHPPGWAGSNVARHPGVRPYEIAVNMEPTLPPDRRIALEDILLGATATHFYLRSARLGRRLSVGHSHALSWVQAPNVCRALLEFSADGFTQGAMFDWGPLSEAPFLPRLTRSRTVVHLAKWTIGRTSFPDGDATADDFFHACRSWRETWNVPRYVYLTEFDNRLLLDLEHPLWVDELHREVVRRRRDAWSRSITLHEAYPGPRELWVRDRAGRPYHSEITVPLRLREPLRTAEPPAVRPPPVTRRWLPGDQWIHLKLYSAPDQHDAVIAGPLHAFVQEIRESGLIDRWFFIRYGDPLPHLRLRFRARRPDGAAELMTGCAAWGRGLVAAGLATDLAFTSYDREVERYGGPDAIDRLETVFFRNSDVSVDLVRLALAEPAAFDTEIICSASIHALYLSWGLPSFPFPRPRNAERKMLDDTRERFREIRPLLCEVLAPGEFRPDVRAAGYRAALEPILAQQHDAVREAGEHIRLLREMGRLTVSELNIIESLAHIQAIRLLGVDREREIRCRDLGTLALRAIRNRPPGGRSAPSG</sequence>